<dbReference type="EMBL" id="MWIH01000005">
    <property type="protein sequence ID" value="OQO92626.1"/>
    <property type="molecule type" value="Genomic_DNA"/>
</dbReference>
<sequence length="121" mass="12459">MKAFVAPVAVGVVAAGALVFWAFATRHTATPEVVEGWAGPNDTGTAISVHTSEDATDGNSYLIAGADWAGRDDVWHDGSVGPSCVGTDPSTRVRVRLGIVNVTPVEGGIGGQVVAWLRCLD</sequence>
<protein>
    <submittedName>
        <fullName evidence="1">Uncharacterized protein</fullName>
    </submittedName>
</protein>
<dbReference type="Proteomes" id="UP000192591">
    <property type="component" value="Unassembled WGS sequence"/>
</dbReference>
<accession>A0A1V9A6H7</accession>
<dbReference type="STRING" id="1962155.B1813_10690"/>
<comment type="caution">
    <text evidence="1">The sequence shown here is derived from an EMBL/GenBank/DDBJ whole genome shotgun (WGS) entry which is preliminary data.</text>
</comment>
<gene>
    <name evidence="1" type="ORF">B1813_10690</name>
</gene>
<evidence type="ECO:0000313" key="2">
    <source>
        <dbReference type="Proteomes" id="UP000192591"/>
    </source>
</evidence>
<keyword evidence="2" id="KW-1185">Reference proteome</keyword>
<organism evidence="1 2">
    <name type="scientific">Saccharomonospora piscinae</name>
    <dbReference type="NCBI Taxonomy" id="687388"/>
    <lineage>
        <taxon>Bacteria</taxon>
        <taxon>Bacillati</taxon>
        <taxon>Actinomycetota</taxon>
        <taxon>Actinomycetes</taxon>
        <taxon>Pseudonocardiales</taxon>
        <taxon>Pseudonocardiaceae</taxon>
        <taxon>Saccharomonospora</taxon>
    </lineage>
</organism>
<evidence type="ECO:0000313" key="1">
    <source>
        <dbReference type="EMBL" id="OQO92626.1"/>
    </source>
</evidence>
<reference evidence="1 2" key="1">
    <citation type="submission" date="2017-02" db="EMBL/GenBank/DDBJ databases">
        <title>Draft genome of Saccharomonospora sp. 154.</title>
        <authorList>
            <person name="Alonso-Carmona G.S."/>
            <person name="De La Haba R."/>
            <person name="Vera-Gargallo B."/>
            <person name="Sandoval-Trujillo A.H."/>
            <person name="Ramirez-Duran N."/>
            <person name="Ventosa A."/>
        </authorList>
    </citation>
    <scope>NUCLEOTIDE SEQUENCE [LARGE SCALE GENOMIC DNA]</scope>
    <source>
        <strain evidence="1 2">LRS4.154</strain>
    </source>
</reference>
<name>A0A1V9A6H7_SACPI</name>
<proteinExistence type="predicted"/>
<dbReference type="AlphaFoldDB" id="A0A1V9A6H7"/>